<keyword evidence="3" id="KW-0235">DNA replication</keyword>
<protein>
    <recommendedName>
        <fullName evidence="2">Sister chromatid cohesion protein DCC1</fullName>
    </recommendedName>
</protein>
<evidence type="ECO:0000313" key="4">
    <source>
        <dbReference type="EMBL" id="VDL72987.1"/>
    </source>
</evidence>
<comment type="similarity">
    <text evidence="1">Belongs to the DCC1 family.</text>
</comment>
<proteinExistence type="inferred from homology"/>
<dbReference type="WBParaSite" id="NBR_0000939701-mRNA-1">
    <property type="protein sequence ID" value="NBR_0000939701-mRNA-1"/>
    <property type="gene ID" value="NBR_0000939701"/>
</dbReference>
<dbReference type="STRING" id="27835.A0A0N4Y1B4"/>
<organism evidence="6">
    <name type="scientific">Nippostrongylus brasiliensis</name>
    <name type="common">Rat hookworm</name>
    <dbReference type="NCBI Taxonomy" id="27835"/>
    <lineage>
        <taxon>Eukaryota</taxon>
        <taxon>Metazoa</taxon>
        <taxon>Ecdysozoa</taxon>
        <taxon>Nematoda</taxon>
        <taxon>Chromadorea</taxon>
        <taxon>Rhabditida</taxon>
        <taxon>Rhabditina</taxon>
        <taxon>Rhabditomorpha</taxon>
        <taxon>Strongyloidea</taxon>
        <taxon>Heligmosomidae</taxon>
        <taxon>Nippostrongylus</taxon>
    </lineage>
</organism>
<dbReference type="InterPro" id="IPR019128">
    <property type="entry name" value="Dcc1"/>
</dbReference>
<dbReference type="PANTHER" id="PTHR13395:SF6">
    <property type="entry name" value="SISTER CHROMATID COHESION PROTEIN DCC1"/>
    <property type="match status" value="1"/>
</dbReference>
<sequence length="384" mass="44101">MELFVKRTPKPKTDSSPTAFATERQARKIVSEGYKVPTLDDVTTLLKVVREEGNVKAEVQRLQFTQKFPLHDYKLVMLPKELLNSINAGDKLVFRGLRQDEVVLCTPSSSYAVKEVESSNSMLIMPTLKVESEVKDEGEKFLSVAPINSIAFQYLELQKIPCVSLYRLRELLHQNTLNWDWMENDSQEETYSADMLLDHVQMSEEELKRALANMPVVEHNGRLRWLSYDMTDKFLNMIVEAFDDINLPSVNITHLTAAALRAFLPENVTDAVIEWFLAKMCTKTESGDYNVNPEPFVRIRAAQLLRAFSKLEMSTFEKLLDEMLPVGIQMELDVMFSMQKLWTIEEISPFLSDICVDERAIDIMLCGILCCMFTYSLDNRVSCF</sequence>
<dbReference type="GO" id="GO:0006260">
    <property type="term" value="P:DNA replication"/>
    <property type="evidence" value="ECO:0007669"/>
    <property type="project" value="UniProtKB-KW"/>
</dbReference>
<evidence type="ECO:0000256" key="1">
    <source>
        <dbReference type="ARBA" id="ARBA00007017"/>
    </source>
</evidence>
<gene>
    <name evidence="4" type="ORF">NBR_LOCUS9398</name>
</gene>
<dbReference type="GO" id="GO:0034088">
    <property type="term" value="P:maintenance of mitotic sister chromatid cohesion"/>
    <property type="evidence" value="ECO:0007669"/>
    <property type="project" value="TreeGrafter"/>
</dbReference>
<reference evidence="4 5" key="2">
    <citation type="submission" date="2018-11" db="EMBL/GenBank/DDBJ databases">
        <authorList>
            <consortium name="Pathogen Informatics"/>
        </authorList>
    </citation>
    <scope>NUCLEOTIDE SEQUENCE [LARGE SCALE GENOMIC DNA]</scope>
</reference>
<dbReference type="EMBL" id="UYSL01020136">
    <property type="protein sequence ID" value="VDL72987.1"/>
    <property type="molecule type" value="Genomic_DNA"/>
</dbReference>
<dbReference type="OMA" id="DWMENDS"/>
<evidence type="ECO:0000256" key="3">
    <source>
        <dbReference type="ARBA" id="ARBA00022705"/>
    </source>
</evidence>
<dbReference type="GO" id="GO:0031390">
    <property type="term" value="C:Ctf18 RFC-like complex"/>
    <property type="evidence" value="ECO:0007669"/>
    <property type="project" value="InterPro"/>
</dbReference>
<dbReference type="Pfam" id="PF09724">
    <property type="entry name" value="Dcc1"/>
    <property type="match status" value="1"/>
</dbReference>
<evidence type="ECO:0000313" key="6">
    <source>
        <dbReference type="WBParaSite" id="NBR_0000939701-mRNA-1"/>
    </source>
</evidence>
<dbReference type="Proteomes" id="UP000271162">
    <property type="component" value="Unassembled WGS sequence"/>
</dbReference>
<evidence type="ECO:0000313" key="5">
    <source>
        <dbReference type="Proteomes" id="UP000271162"/>
    </source>
</evidence>
<keyword evidence="5" id="KW-1185">Reference proteome</keyword>
<accession>A0A0N4Y1B4</accession>
<dbReference type="AlphaFoldDB" id="A0A0N4Y1B4"/>
<name>A0A0N4Y1B4_NIPBR</name>
<reference evidence="6" key="1">
    <citation type="submission" date="2017-02" db="UniProtKB">
        <authorList>
            <consortium name="WormBaseParasite"/>
        </authorList>
    </citation>
    <scope>IDENTIFICATION</scope>
</reference>
<dbReference type="GO" id="GO:0000775">
    <property type="term" value="C:chromosome, centromeric region"/>
    <property type="evidence" value="ECO:0007669"/>
    <property type="project" value="TreeGrafter"/>
</dbReference>
<evidence type="ECO:0000256" key="2">
    <source>
        <dbReference type="ARBA" id="ARBA00017682"/>
    </source>
</evidence>
<dbReference type="PANTHER" id="PTHR13395">
    <property type="entry name" value="SISTER CHROMATID COHESION PROTEIN DCC1-RELATED"/>
    <property type="match status" value="1"/>
</dbReference>
<dbReference type="GO" id="GO:0000785">
    <property type="term" value="C:chromatin"/>
    <property type="evidence" value="ECO:0007669"/>
    <property type="project" value="TreeGrafter"/>
</dbReference>